<protein>
    <submittedName>
        <fullName evidence="2">Uncharacterized protein</fullName>
    </submittedName>
</protein>
<dbReference type="AlphaFoldDB" id="A0A0S2W1C5"/>
<keyword evidence="1" id="KW-0812">Transmembrane</keyword>
<keyword evidence="1" id="KW-0472">Membrane</keyword>
<reference evidence="3" key="2">
    <citation type="submission" date="2015-04" db="EMBL/GenBank/DDBJ databases">
        <title>A butyrogenic pathway from the amino acid lysine in a human gut commensal.</title>
        <authorList>
            <person name="de Vos W.M."/>
            <person name="Bui N.T.P."/>
            <person name="Plugge C.M."/>
            <person name="Ritari J."/>
        </authorList>
    </citation>
    <scope>NUCLEOTIDE SEQUENCE [LARGE SCALE GENOMIC DNA]</scope>
    <source>
        <strain evidence="3">AF211</strain>
    </source>
</reference>
<organism evidence="2 3">
    <name type="scientific">Intestinimonas butyriciproducens</name>
    <dbReference type="NCBI Taxonomy" id="1297617"/>
    <lineage>
        <taxon>Bacteria</taxon>
        <taxon>Bacillati</taxon>
        <taxon>Bacillota</taxon>
        <taxon>Clostridia</taxon>
        <taxon>Eubacteriales</taxon>
        <taxon>Intestinimonas</taxon>
    </lineage>
</organism>
<feature type="transmembrane region" description="Helical" evidence="1">
    <location>
        <begin position="20"/>
        <end position="40"/>
    </location>
</feature>
<dbReference type="EMBL" id="CP011307">
    <property type="protein sequence ID" value="ALP93155.1"/>
    <property type="molecule type" value="Genomic_DNA"/>
</dbReference>
<evidence type="ECO:0000256" key="1">
    <source>
        <dbReference type="SAM" id="Phobius"/>
    </source>
</evidence>
<dbReference type="KEGG" id="ibu:IB211_00760c"/>
<name>A0A0S2W1C5_9FIRM</name>
<proteinExistence type="predicted"/>
<keyword evidence="1" id="KW-1133">Transmembrane helix</keyword>
<sequence>MQVHRSRPAFCWEKGEENSIPVGIWFVFILIPYGTILHPVK</sequence>
<evidence type="ECO:0000313" key="3">
    <source>
        <dbReference type="Proteomes" id="UP000064844"/>
    </source>
</evidence>
<dbReference type="Proteomes" id="UP000064844">
    <property type="component" value="Chromosome"/>
</dbReference>
<evidence type="ECO:0000313" key="2">
    <source>
        <dbReference type="EMBL" id="ALP93155.1"/>
    </source>
</evidence>
<gene>
    <name evidence="2" type="ORF">IB211_00760c</name>
</gene>
<reference evidence="2 3" key="1">
    <citation type="journal article" date="2015" name="Nat. Commun.">
        <title>Production of butyrate from lysine and the Amadori product fructoselysine by a human gut commensal.</title>
        <authorList>
            <person name="Bui T.P."/>
            <person name="Ritari J."/>
            <person name="Boeren S."/>
            <person name="de Waard P."/>
            <person name="Plugge C.M."/>
            <person name="de Vos W.M."/>
        </authorList>
    </citation>
    <scope>NUCLEOTIDE SEQUENCE [LARGE SCALE GENOMIC DNA]</scope>
    <source>
        <strain evidence="2 3">AF211</strain>
    </source>
</reference>
<accession>A0A0S2W1C5</accession>
<keyword evidence="3" id="KW-1185">Reference proteome</keyword>